<evidence type="ECO:0000313" key="3">
    <source>
        <dbReference type="Proteomes" id="UP000799640"/>
    </source>
</evidence>
<organism evidence="2 3">
    <name type="scientific">Trichodelitschia bisporula</name>
    <dbReference type="NCBI Taxonomy" id="703511"/>
    <lineage>
        <taxon>Eukaryota</taxon>
        <taxon>Fungi</taxon>
        <taxon>Dikarya</taxon>
        <taxon>Ascomycota</taxon>
        <taxon>Pezizomycotina</taxon>
        <taxon>Dothideomycetes</taxon>
        <taxon>Dothideomycetes incertae sedis</taxon>
        <taxon>Phaeotrichales</taxon>
        <taxon>Phaeotrichaceae</taxon>
        <taxon>Trichodelitschia</taxon>
    </lineage>
</organism>
<evidence type="ECO:0000313" key="2">
    <source>
        <dbReference type="EMBL" id="KAF2405101.1"/>
    </source>
</evidence>
<keyword evidence="3" id="KW-1185">Reference proteome</keyword>
<name>A0A6G1IA79_9PEZI</name>
<proteinExistence type="predicted"/>
<reference evidence="2" key="1">
    <citation type="journal article" date="2020" name="Stud. Mycol.">
        <title>101 Dothideomycetes genomes: a test case for predicting lifestyles and emergence of pathogens.</title>
        <authorList>
            <person name="Haridas S."/>
            <person name="Albert R."/>
            <person name="Binder M."/>
            <person name="Bloem J."/>
            <person name="Labutti K."/>
            <person name="Salamov A."/>
            <person name="Andreopoulos B."/>
            <person name="Baker S."/>
            <person name="Barry K."/>
            <person name="Bills G."/>
            <person name="Bluhm B."/>
            <person name="Cannon C."/>
            <person name="Castanera R."/>
            <person name="Culley D."/>
            <person name="Daum C."/>
            <person name="Ezra D."/>
            <person name="Gonzalez J."/>
            <person name="Henrissat B."/>
            <person name="Kuo A."/>
            <person name="Liang C."/>
            <person name="Lipzen A."/>
            <person name="Lutzoni F."/>
            <person name="Magnuson J."/>
            <person name="Mondo S."/>
            <person name="Nolan M."/>
            <person name="Ohm R."/>
            <person name="Pangilinan J."/>
            <person name="Park H.-J."/>
            <person name="Ramirez L."/>
            <person name="Alfaro M."/>
            <person name="Sun H."/>
            <person name="Tritt A."/>
            <person name="Yoshinaga Y."/>
            <person name="Zwiers L.-H."/>
            <person name="Turgeon B."/>
            <person name="Goodwin S."/>
            <person name="Spatafora J."/>
            <person name="Crous P."/>
            <person name="Grigoriev I."/>
        </authorList>
    </citation>
    <scope>NUCLEOTIDE SEQUENCE</scope>
    <source>
        <strain evidence="2">CBS 262.69</strain>
    </source>
</reference>
<evidence type="ECO:0000256" key="1">
    <source>
        <dbReference type="SAM" id="MobiDB-lite"/>
    </source>
</evidence>
<protein>
    <submittedName>
        <fullName evidence="2">Uncharacterized protein</fullName>
    </submittedName>
</protein>
<dbReference type="Proteomes" id="UP000799640">
    <property type="component" value="Unassembled WGS sequence"/>
</dbReference>
<feature type="region of interest" description="Disordered" evidence="1">
    <location>
        <begin position="41"/>
        <end position="80"/>
    </location>
</feature>
<gene>
    <name evidence="2" type="ORF">EJ06DRAFT_12238</name>
</gene>
<dbReference type="EMBL" id="ML996687">
    <property type="protein sequence ID" value="KAF2405101.1"/>
    <property type="molecule type" value="Genomic_DNA"/>
</dbReference>
<dbReference type="AlphaFoldDB" id="A0A6G1IA79"/>
<feature type="region of interest" description="Disordered" evidence="1">
    <location>
        <begin position="1"/>
        <end position="27"/>
    </location>
</feature>
<accession>A0A6G1IA79</accession>
<sequence length="80" mass="8754">MASRERQRIARQHPLPTTCVASSQPPPVSLCMPQNMIRRRAACSESRTPPPPALKTQVKRAQPATPSTHAAPTGKCERLD</sequence>